<protein>
    <submittedName>
        <fullName evidence="5">Trypsin-like serine protease</fullName>
    </submittedName>
</protein>
<dbReference type="AlphaFoldDB" id="A0A7Y0EFI1"/>
<comment type="caution">
    <text evidence="5">The sequence shown here is derived from an EMBL/GenBank/DDBJ whole genome shotgun (WGS) entry which is preliminary data.</text>
</comment>
<evidence type="ECO:0000259" key="4">
    <source>
        <dbReference type="PROSITE" id="PS50106"/>
    </source>
</evidence>
<dbReference type="InterPro" id="IPR036034">
    <property type="entry name" value="PDZ_sf"/>
</dbReference>
<reference evidence="5 6" key="2">
    <citation type="submission" date="2020-06" db="EMBL/GenBank/DDBJ databases">
        <title>Complete Genome Sequence of Clostridium muelleri sp. nov. P21T, an Acid-Alcohol Producing Acetogen Isolated from Old Hay.</title>
        <authorList>
            <person name="Duncan K.E."/>
            <person name="Tanner R.S."/>
        </authorList>
    </citation>
    <scope>NUCLEOTIDE SEQUENCE [LARGE SCALE GENOMIC DNA]</scope>
    <source>
        <strain evidence="5 6">P21</strain>
    </source>
</reference>
<organism evidence="5 6">
    <name type="scientific">Clostridium muellerianum</name>
    <dbReference type="NCBI Taxonomy" id="2716538"/>
    <lineage>
        <taxon>Bacteria</taxon>
        <taxon>Bacillati</taxon>
        <taxon>Bacillota</taxon>
        <taxon>Clostridia</taxon>
        <taxon>Eubacteriales</taxon>
        <taxon>Clostridiaceae</taxon>
        <taxon>Clostridium</taxon>
    </lineage>
</organism>
<dbReference type="Proteomes" id="UP000537131">
    <property type="component" value="Unassembled WGS sequence"/>
</dbReference>
<keyword evidence="3" id="KW-0812">Transmembrane</keyword>
<reference evidence="5 6" key="1">
    <citation type="submission" date="2020-04" db="EMBL/GenBank/DDBJ databases">
        <authorList>
            <person name="Doyle D.A."/>
        </authorList>
    </citation>
    <scope>NUCLEOTIDE SEQUENCE [LARGE SCALE GENOMIC DNA]</scope>
    <source>
        <strain evidence="5 6">P21</strain>
    </source>
</reference>
<dbReference type="Gene3D" id="2.40.10.120">
    <property type="match status" value="1"/>
</dbReference>
<dbReference type="InterPro" id="IPR001940">
    <property type="entry name" value="Peptidase_S1C"/>
</dbReference>
<dbReference type="PANTHER" id="PTHR43343">
    <property type="entry name" value="PEPTIDASE S12"/>
    <property type="match status" value="1"/>
</dbReference>
<evidence type="ECO:0000256" key="2">
    <source>
        <dbReference type="ARBA" id="ARBA00022801"/>
    </source>
</evidence>
<dbReference type="SMART" id="SM00228">
    <property type="entry name" value="PDZ"/>
    <property type="match status" value="1"/>
</dbReference>
<dbReference type="InterPro" id="IPR051201">
    <property type="entry name" value="Chloro_Bact_Ser_Proteases"/>
</dbReference>
<dbReference type="EMBL" id="JABBNI010000010">
    <property type="protein sequence ID" value="NMM62157.1"/>
    <property type="molecule type" value="Genomic_DNA"/>
</dbReference>
<dbReference type="InterPro" id="IPR009003">
    <property type="entry name" value="Peptidase_S1_PA"/>
</dbReference>
<keyword evidence="3" id="KW-1133">Transmembrane helix</keyword>
<keyword evidence="6" id="KW-1185">Reference proteome</keyword>
<name>A0A7Y0EFI1_9CLOT</name>
<feature type="domain" description="PDZ" evidence="4">
    <location>
        <begin position="289"/>
        <end position="354"/>
    </location>
</feature>
<proteinExistence type="predicted"/>
<evidence type="ECO:0000256" key="3">
    <source>
        <dbReference type="SAM" id="Phobius"/>
    </source>
</evidence>
<evidence type="ECO:0000313" key="6">
    <source>
        <dbReference type="Proteomes" id="UP000537131"/>
    </source>
</evidence>
<dbReference type="InterPro" id="IPR001478">
    <property type="entry name" value="PDZ"/>
</dbReference>
<evidence type="ECO:0000256" key="1">
    <source>
        <dbReference type="ARBA" id="ARBA00022670"/>
    </source>
</evidence>
<gene>
    <name evidence="5" type="ORF">HBE96_05530</name>
</gene>
<dbReference type="GO" id="GO:0004252">
    <property type="term" value="F:serine-type endopeptidase activity"/>
    <property type="evidence" value="ECO:0007669"/>
    <property type="project" value="InterPro"/>
</dbReference>
<dbReference type="SUPFAM" id="SSF50156">
    <property type="entry name" value="PDZ domain-like"/>
    <property type="match status" value="1"/>
</dbReference>
<dbReference type="PROSITE" id="PS50106">
    <property type="entry name" value="PDZ"/>
    <property type="match status" value="1"/>
</dbReference>
<accession>A0A7Y0EFI1</accession>
<keyword evidence="2" id="KW-0378">Hydrolase</keyword>
<dbReference type="PANTHER" id="PTHR43343:SF3">
    <property type="entry name" value="PROTEASE DO-LIKE 8, CHLOROPLASTIC"/>
    <property type="match status" value="1"/>
</dbReference>
<dbReference type="SUPFAM" id="SSF50494">
    <property type="entry name" value="Trypsin-like serine proteases"/>
    <property type="match status" value="1"/>
</dbReference>
<evidence type="ECO:0000313" key="5">
    <source>
        <dbReference type="EMBL" id="NMM62157.1"/>
    </source>
</evidence>
<sequence length="391" mass="41615">MDDNKIKDVKWESVEANTGGIKFSNNRKKTRLKSLVKGVSFILIAAVSGGISGAYISNKKYSNKGYTQLNQSLIEPKNQNNQTKIADTSKNSITKVAEIVGPTVVGISNKAEGYFGLHDVGSGSGIIFDPNGYIVTNNHVVESAAKITVKFSSGKVLPAKLVKADSRSDLAIIKVEAQNLPTAKFGDSSKVKVGDTAVAIGNPLGEEFSGSVTAGIVSALNRKIQYNGAVYKVLQTDAAISPGNSGGPLCNDVGEVIGINSLKLGADQNAEGMGFAISINEAKDIIKSLMNYGKVSRPFLGIYGQSVVLQENKVQGVYINEVVPESGAAAAGIKPTDVIIELDNKKILRFEDLSDVLDKHKIGDSIVCKVWRNGKTIEVNIVLSDEKEKNK</sequence>
<dbReference type="Pfam" id="PF13180">
    <property type="entry name" value="PDZ_2"/>
    <property type="match status" value="1"/>
</dbReference>
<dbReference type="RefSeq" id="WP_169296762.1">
    <property type="nucleotide sequence ID" value="NZ_JABBNI010000010.1"/>
</dbReference>
<dbReference type="PRINTS" id="PR00834">
    <property type="entry name" value="PROTEASES2C"/>
</dbReference>
<feature type="transmembrane region" description="Helical" evidence="3">
    <location>
        <begin position="35"/>
        <end position="56"/>
    </location>
</feature>
<dbReference type="GO" id="GO:0006508">
    <property type="term" value="P:proteolysis"/>
    <property type="evidence" value="ECO:0007669"/>
    <property type="project" value="UniProtKB-KW"/>
</dbReference>
<dbReference type="Pfam" id="PF13365">
    <property type="entry name" value="Trypsin_2"/>
    <property type="match status" value="1"/>
</dbReference>
<keyword evidence="3" id="KW-0472">Membrane</keyword>
<dbReference type="Gene3D" id="2.30.42.10">
    <property type="match status" value="1"/>
</dbReference>
<keyword evidence="1 5" id="KW-0645">Protease</keyword>